<protein>
    <recommendedName>
        <fullName evidence="13">ATP synthase subunit b</fullName>
    </recommendedName>
    <alternativeName>
        <fullName evidence="13">ATP synthase F(0) sector subunit b</fullName>
    </alternativeName>
    <alternativeName>
        <fullName evidence="13">ATPase subunit I</fullName>
    </alternativeName>
    <alternativeName>
        <fullName evidence="13">F-type ATPase subunit b</fullName>
        <shortName evidence="13">F-ATPase subunit b</shortName>
    </alternativeName>
</protein>
<comment type="similarity">
    <text evidence="1 13 14">Belongs to the ATPase B chain family.</text>
</comment>
<dbReference type="Gene3D" id="1.20.5.620">
    <property type="entry name" value="F1F0 ATP synthase subunit B, membrane domain"/>
    <property type="match status" value="1"/>
</dbReference>
<gene>
    <name evidence="13" type="primary">atpF</name>
    <name evidence="16" type="ORF">FB550_107108</name>
</gene>
<dbReference type="NCBIfam" id="NF009987">
    <property type="entry name" value="PRK13453.1"/>
    <property type="match status" value="1"/>
</dbReference>
<feature type="coiled-coil region" evidence="15">
    <location>
        <begin position="66"/>
        <end position="141"/>
    </location>
</feature>
<evidence type="ECO:0000256" key="3">
    <source>
        <dbReference type="ARBA" id="ARBA00022475"/>
    </source>
</evidence>
<evidence type="ECO:0000256" key="9">
    <source>
        <dbReference type="ARBA" id="ARBA00023136"/>
    </source>
</evidence>
<feature type="transmembrane region" description="Helical" evidence="13">
    <location>
        <begin position="24"/>
        <end position="45"/>
    </location>
</feature>
<keyword evidence="8 13" id="KW-0406">Ion transport</keyword>
<dbReference type="SUPFAM" id="SSF81573">
    <property type="entry name" value="F1F0 ATP synthase subunit B, membrane domain"/>
    <property type="match status" value="1"/>
</dbReference>
<dbReference type="GO" id="GO:0012505">
    <property type="term" value="C:endomembrane system"/>
    <property type="evidence" value="ECO:0007669"/>
    <property type="project" value="UniProtKB-SubCell"/>
</dbReference>
<dbReference type="CDD" id="cd06503">
    <property type="entry name" value="ATP-synt_Fo_b"/>
    <property type="match status" value="1"/>
</dbReference>
<accession>A0A561D7P8</accession>
<dbReference type="PANTHER" id="PTHR33445">
    <property type="entry name" value="ATP SYNTHASE SUBUNIT B', CHLOROPLASTIC"/>
    <property type="match status" value="1"/>
</dbReference>
<evidence type="ECO:0000256" key="10">
    <source>
        <dbReference type="ARBA" id="ARBA00023310"/>
    </source>
</evidence>
<dbReference type="HAMAP" id="MF_01398">
    <property type="entry name" value="ATP_synth_b_bprime"/>
    <property type="match status" value="1"/>
</dbReference>
<sequence>MLTSSFVLATAAEAGEHSGHINTGDIFFQLIVFIILLALLKKFAWGPLMGIMKQREEHIANEITAAENSRLESQKLIEEQRNLLKEARSDAQNLIENAKKQGDLQREEIITTARAEAERIKEAAKLEIEQQKEKAVAAIREQVASLSVLIASKVIEKELTAQDQDALINEYIKEAGEGR</sequence>
<comment type="function">
    <text evidence="13">Component of the F(0) channel, it forms part of the peripheral stalk, linking F(1) to F(0).</text>
</comment>
<evidence type="ECO:0000256" key="1">
    <source>
        <dbReference type="ARBA" id="ARBA00005513"/>
    </source>
</evidence>
<dbReference type="GO" id="GO:0045259">
    <property type="term" value="C:proton-transporting ATP synthase complex"/>
    <property type="evidence" value="ECO:0007669"/>
    <property type="project" value="UniProtKB-KW"/>
</dbReference>
<comment type="subunit">
    <text evidence="13">F-type ATPases have 2 components, F(1) - the catalytic core - and F(0) - the membrane proton channel. F(1) has five subunits: alpha(3), beta(3), gamma(1), delta(1), epsilon(1). F(0) has three main subunits: a(1), b(2) and c(10-14). The alpha and beta chains form an alternating ring which encloses part of the gamma chain. F(1) is attached to F(0) by a central stalk formed by the gamma and epsilon chains, while a peripheral stalk is formed by the delta and b chains.</text>
</comment>
<dbReference type="GO" id="GO:0046933">
    <property type="term" value="F:proton-transporting ATP synthase activity, rotational mechanism"/>
    <property type="evidence" value="ECO:0007669"/>
    <property type="project" value="UniProtKB-UniRule"/>
</dbReference>
<dbReference type="Proteomes" id="UP000319671">
    <property type="component" value="Unassembled WGS sequence"/>
</dbReference>
<keyword evidence="10 13" id="KW-0066">ATP synthesis</keyword>
<evidence type="ECO:0000256" key="12">
    <source>
        <dbReference type="ARBA" id="ARBA00037847"/>
    </source>
</evidence>
<keyword evidence="2 13" id="KW-0813">Transport</keyword>
<evidence type="ECO:0000256" key="14">
    <source>
        <dbReference type="RuleBase" id="RU003848"/>
    </source>
</evidence>
<keyword evidence="4 13" id="KW-0138">CF(0)</keyword>
<dbReference type="InterPro" id="IPR005864">
    <property type="entry name" value="ATP_synth_F0_bsu_bac"/>
</dbReference>
<dbReference type="InterPro" id="IPR002146">
    <property type="entry name" value="ATP_synth_b/b'su_bac/chlpt"/>
</dbReference>
<evidence type="ECO:0000256" key="13">
    <source>
        <dbReference type="HAMAP-Rule" id="MF_01398"/>
    </source>
</evidence>
<dbReference type="GO" id="GO:0046961">
    <property type="term" value="F:proton-transporting ATPase activity, rotational mechanism"/>
    <property type="evidence" value="ECO:0007669"/>
    <property type="project" value="TreeGrafter"/>
</dbReference>
<evidence type="ECO:0000256" key="5">
    <source>
        <dbReference type="ARBA" id="ARBA00022692"/>
    </source>
</evidence>
<evidence type="ECO:0000256" key="11">
    <source>
        <dbReference type="ARBA" id="ARBA00025198"/>
    </source>
</evidence>
<keyword evidence="9 13" id="KW-0472">Membrane</keyword>
<keyword evidence="3 13" id="KW-1003">Cell membrane</keyword>
<proteinExistence type="inferred from homology"/>
<dbReference type="NCBIfam" id="TIGR01144">
    <property type="entry name" value="ATP_synt_b"/>
    <property type="match status" value="1"/>
</dbReference>
<evidence type="ECO:0000256" key="6">
    <source>
        <dbReference type="ARBA" id="ARBA00022781"/>
    </source>
</evidence>
<comment type="function">
    <text evidence="11 13">F(1)F(0) ATP synthase produces ATP from ADP in the presence of a proton or sodium gradient. F-type ATPases consist of two structural domains, F(1) containing the extramembraneous catalytic core and F(0) containing the membrane proton channel, linked together by a central stalk and a peripheral stalk. During catalysis, ATP synthesis in the catalytic domain of F(1) is coupled via a rotary mechanism of the central stalk subunits to proton translocation.</text>
</comment>
<comment type="subcellular location">
    <subcellularLocation>
        <location evidence="13">Cell membrane</location>
        <topology evidence="13">Single-pass membrane protein</topology>
    </subcellularLocation>
    <subcellularLocation>
        <location evidence="12">Endomembrane system</location>
        <topology evidence="12">Single-pass membrane protein</topology>
    </subcellularLocation>
</comment>
<dbReference type="Pfam" id="PF00430">
    <property type="entry name" value="ATP-synt_B"/>
    <property type="match status" value="1"/>
</dbReference>
<keyword evidence="6 13" id="KW-0375">Hydrogen ion transport</keyword>
<evidence type="ECO:0000313" key="17">
    <source>
        <dbReference type="Proteomes" id="UP000319671"/>
    </source>
</evidence>
<evidence type="ECO:0000256" key="8">
    <source>
        <dbReference type="ARBA" id="ARBA00023065"/>
    </source>
</evidence>
<comment type="caution">
    <text evidence="16">The sequence shown here is derived from an EMBL/GenBank/DDBJ whole genome shotgun (WGS) entry which is preliminary data.</text>
</comment>
<evidence type="ECO:0000313" key="16">
    <source>
        <dbReference type="EMBL" id="TWD99473.1"/>
    </source>
</evidence>
<dbReference type="AlphaFoldDB" id="A0A561D7P8"/>
<evidence type="ECO:0000256" key="15">
    <source>
        <dbReference type="SAM" id="Coils"/>
    </source>
</evidence>
<name>A0A561D7P8_9BACI</name>
<dbReference type="InterPro" id="IPR028987">
    <property type="entry name" value="ATP_synth_B-like_membr_sf"/>
</dbReference>
<keyword evidence="5 13" id="KW-0812">Transmembrane</keyword>
<evidence type="ECO:0000256" key="4">
    <source>
        <dbReference type="ARBA" id="ARBA00022547"/>
    </source>
</evidence>
<dbReference type="RefSeq" id="WP_144566030.1">
    <property type="nucleotide sequence ID" value="NZ_VIVN01000007.1"/>
</dbReference>
<keyword evidence="15" id="KW-0175">Coiled coil</keyword>
<reference evidence="16 17" key="1">
    <citation type="submission" date="2019-06" db="EMBL/GenBank/DDBJ databases">
        <title>Sorghum-associated microbial communities from plants grown in Nebraska, USA.</title>
        <authorList>
            <person name="Schachtman D."/>
        </authorList>
    </citation>
    <scope>NUCLEOTIDE SEQUENCE [LARGE SCALE GENOMIC DNA]</scope>
    <source>
        <strain evidence="16 17">2482</strain>
    </source>
</reference>
<dbReference type="PANTHER" id="PTHR33445:SF1">
    <property type="entry name" value="ATP SYNTHASE SUBUNIT B"/>
    <property type="match status" value="1"/>
</dbReference>
<organism evidence="16 17">
    <name type="scientific">Neobacillus bataviensis</name>
    <dbReference type="NCBI Taxonomy" id="220685"/>
    <lineage>
        <taxon>Bacteria</taxon>
        <taxon>Bacillati</taxon>
        <taxon>Bacillota</taxon>
        <taxon>Bacilli</taxon>
        <taxon>Bacillales</taxon>
        <taxon>Bacillaceae</taxon>
        <taxon>Neobacillus</taxon>
    </lineage>
</organism>
<dbReference type="GO" id="GO:0005886">
    <property type="term" value="C:plasma membrane"/>
    <property type="evidence" value="ECO:0007669"/>
    <property type="project" value="UniProtKB-SubCell"/>
</dbReference>
<keyword evidence="7 13" id="KW-1133">Transmembrane helix</keyword>
<keyword evidence="17" id="KW-1185">Reference proteome</keyword>
<evidence type="ECO:0000256" key="7">
    <source>
        <dbReference type="ARBA" id="ARBA00022989"/>
    </source>
</evidence>
<evidence type="ECO:0000256" key="2">
    <source>
        <dbReference type="ARBA" id="ARBA00022448"/>
    </source>
</evidence>
<dbReference type="InterPro" id="IPR050059">
    <property type="entry name" value="ATP_synthase_B_chain"/>
</dbReference>
<dbReference type="EMBL" id="VIVN01000007">
    <property type="protein sequence ID" value="TWD99473.1"/>
    <property type="molecule type" value="Genomic_DNA"/>
</dbReference>